<keyword evidence="2" id="KW-1185">Reference proteome</keyword>
<gene>
    <name evidence="1" type="ORF">HPB47_021679</name>
</gene>
<evidence type="ECO:0000313" key="2">
    <source>
        <dbReference type="Proteomes" id="UP000805193"/>
    </source>
</evidence>
<organism evidence="1 2">
    <name type="scientific">Ixodes persulcatus</name>
    <name type="common">Taiga tick</name>
    <dbReference type="NCBI Taxonomy" id="34615"/>
    <lineage>
        <taxon>Eukaryota</taxon>
        <taxon>Metazoa</taxon>
        <taxon>Ecdysozoa</taxon>
        <taxon>Arthropoda</taxon>
        <taxon>Chelicerata</taxon>
        <taxon>Arachnida</taxon>
        <taxon>Acari</taxon>
        <taxon>Parasitiformes</taxon>
        <taxon>Ixodida</taxon>
        <taxon>Ixodoidea</taxon>
        <taxon>Ixodidae</taxon>
        <taxon>Ixodinae</taxon>
        <taxon>Ixodes</taxon>
    </lineage>
</organism>
<proteinExistence type="predicted"/>
<protein>
    <submittedName>
        <fullName evidence="1">Uncharacterized protein</fullName>
    </submittedName>
</protein>
<accession>A0AC60QBW5</accession>
<dbReference type="EMBL" id="JABSTQ010009214">
    <property type="protein sequence ID" value="KAG0431561.1"/>
    <property type="molecule type" value="Genomic_DNA"/>
</dbReference>
<reference evidence="1 2" key="1">
    <citation type="journal article" date="2020" name="Cell">
        <title>Large-Scale Comparative Analyses of Tick Genomes Elucidate Their Genetic Diversity and Vector Capacities.</title>
        <authorList>
            <consortium name="Tick Genome and Microbiome Consortium (TIGMIC)"/>
            <person name="Jia N."/>
            <person name="Wang J."/>
            <person name="Shi W."/>
            <person name="Du L."/>
            <person name="Sun Y."/>
            <person name="Zhan W."/>
            <person name="Jiang J.F."/>
            <person name="Wang Q."/>
            <person name="Zhang B."/>
            <person name="Ji P."/>
            <person name="Bell-Sakyi L."/>
            <person name="Cui X.M."/>
            <person name="Yuan T.T."/>
            <person name="Jiang B.G."/>
            <person name="Yang W.F."/>
            <person name="Lam T.T."/>
            <person name="Chang Q.C."/>
            <person name="Ding S.J."/>
            <person name="Wang X.J."/>
            <person name="Zhu J.G."/>
            <person name="Ruan X.D."/>
            <person name="Zhao L."/>
            <person name="Wei J.T."/>
            <person name="Ye R.Z."/>
            <person name="Que T.C."/>
            <person name="Du C.H."/>
            <person name="Zhou Y.H."/>
            <person name="Cheng J.X."/>
            <person name="Dai P.F."/>
            <person name="Guo W.B."/>
            <person name="Han X.H."/>
            <person name="Huang E.J."/>
            <person name="Li L.F."/>
            <person name="Wei W."/>
            <person name="Gao Y.C."/>
            <person name="Liu J.Z."/>
            <person name="Shao H.Z."/>
            <person name="Wang X."/>
            <person name="Wang C.C."/>
            <person name="Yang T.C."/>
            <person name="Huo Q.B."/>
            <person name="Li W."/>
            <person name="Chen H.Y."/>
            <person name="Chen S.E."/>
            <person name="Zhou L.G."/>
            <person name="Ni X.B."/>
            <person name="Tian J.H."/>
            <person name="Sheng Y."/>
            <person name="Liu T."/>
            <person name="Pan Y.S."/>
            <person name="Xia L.Y."/>
            <person name="Li J."/>
            <person name="Zhao F."/>
            <person name="Cao W.C."/>
        </authorList>
    </citation>
    <scope>NUCLEOTIDE SEQUENCE [LARGE SCALE GENOMIC DNA]</scope>
    <source>
        <strain evidence="1">Iper-2018</strain>
    </source>
</reference>
<dbReference type="Proteomes" id="UP000805193">
    <property type="component" value="Unassembled WGS sequence"/>
</dbReference>
<comment type="caution">
    <text evidence="1">The sequence shown here is derived from an EMBL/GenBank/DDBJ whole genome shotgun (WGS) entry which is preliminary data.</text>
</comment>
<sequence length="126" mass="12817">MLKTIFGRSTTIYIEVANNHAADTLASAPPDARAAGDFGAGGDMELVRNVGGASAGPNGAAPESPKRCTCAVGGPKCTECLAIGGGAVKVQMESWSPQKTTVFGVILAAFVIWAVVFGVCLSVFKL</sequence>
<evidence type="ECO:0000313" key="1">
    <source>
        <dbReference type="EMBL" id="KAG0431561.1"/>
    </source>
</evidence>
<name>A0AC60QBW5_IXOPE</name>